<dbReference type="SUPFAM" id="SSF51161">
    <property type="entry name" value="Trimeric LpxA-like enzymes"/>
    <property type="match status" value="1"/>
</dbReference>
<protein>
    <submittedName>
        <fullName evidence="1">UDP-N-acetylglucosamine acyltransferase</fullName>
    </submittedName>
</protein>
<accession>A0A1G7JJQ5</accession>
<dbReference type="InterPro" id="IPR010137">
    <property type="entry name" value="Lipid_A_LpxA"/>
</dbReference>
<dbReference type="EMBL" id="FNBT01000002">
    <property type="protein sequence ID" value="SDF25095.1"/>
    <property type="molecule type" value="Genomic_DNA"/>
</dbReference>
<evidence type="ECO:0000313" key="2">
    <source>
        <dbReference type="Proteomes" id="UP000199406"/>
    </source>
</evidence>
<dbReference type="PANTHER" id="PTHR43480:SF1">
    <property type="entry name" value="ACYL-[ACYL-CARRIER-PROTEIN]--UDP-N-ACETYLGLUCOSAMINE O-ACYLTRANSFERASE, MITOCHONDRIAL-RELATED"/>
    <property type="match status" value="1"/>
</dbReference>
<dbReference type="AlphaFoldDB" id="A0A1G7JJQ5"/>
<dbReference type="STRING" id="1550231.SAMN05660662_1550"/>
<proteinExistence type="predicted"/>
<dbReference type="GO" id="GO:0008780">
    <property type="term" value="F:acyl-[acyl-carrier-protein]-UDP-N-acetylglucosamine O-acyltransferase activity"/>
    <property type="evidence" value="ECO:0007669"/>
    <property type="project" value="InterPro"/>
</dbReference>
<sequence length="229" mass="25033">MGNDIHPTAVIEGDVQLGDHNTIGPFCHLRGPLVMGDDNLLSSHVCIGLPGQDTRNPRYDDSDKRVAIGNRNTIREFASVQKGCYEDVTTIGDDVFLMQSVHVPHDAQLEDHVVLTPMVALAGLVRVLRGANLALGSGVVQDVVVGQYSIVAAGAVARRHVRPFTRSIPGKPDSINHYAVEKFGFAEHATDIAAYVLEGRTPARGPVRDVVEHYETTVRDRERSRERRG</sequence>
<dbReference type="GO" id="GO:0008610">
    <property type="term" value="P:lipid biosynthetic process"/>
    <property type="evidence" value="ECO:0007669"/>
    <property type="project" value="InterPro"/>
</dbReference>
<dbReference type="RefSeq" id="WP_091764609.1">
    <property type="nucleotide sequence ID" value="NZ_FNBT01000002.1"/>
</dbReference>
<organism evidence="1 2">
    <name type="scientific">Blastococcus aurantiacus</name>
    <dbReference type="NCBI Taxonomy" id="1550231"/>
    <lineage>
        <taxon>Bacteria</taxon>
        <taxon>Bacillati</taxon>
        <taxon>Actinomycetota</taxon>
        <taxon>Actinomycetes</taxon>
        <taxon>Geodermatophilales</taxon>
        <taxon>Geodermatophilaceae</taxon>
        <taxon>Blastococcus</taxon>
    </lineage>
</organism>
<evidence type="ECO:0000313" key="1">
    <source>
        <dbReference type="EMBL" id="SDF25095.1"/>
    </source>
</evidence>
<name>A0A1G7JJQ5_9ACTN</name>
<dbReference type="InterPro" id="IPR011004">
    <property type="entry name" value="Trimer_LpxA-like_sf"/>
</dbReference>
<keyword evidence="1" id="KW-0808">Transferase</keyword>
<dbReference type="Proteomes" id="UP000199406">
    <property type="component" value="Unassembled WGS sequence"/>
</dbReference>
<keyword evidence="1" id="KW-0012">Acyltransferase</keyword>
<dbReference type="PANTHER" id="PTHR43480">
    <property type="entry name" value="ACYL-[ACYL-CARRIER-PROTEIN]--UDP-N-ACETYLGLUCOSAMINE O-ACYLTRANSFERASE"/>
    <property type="match status" value="1"/>
</dbReference>
<gene>
    <name evidence="1" type="ORF">SAMN05660662_1550</name>
</gene>
<keyword evidence="2" id="KW-1185">Reference proteome</keyword>
<dbReference type="OrthoDB" id="2643438at2"/>
<reference evidence="2" key="1">
    <citation type="submission" date="2016-10" db="EMBL/GenBank/DDBJ databases">
        <authorList>
            <person name="Varghese N."/>
            <person name="Submissions S."/>
        </authorList>
    </citation>
    <scope>NUCLEOTIDE SEQUENCE [LARGE SCALE GENOMIC DNA]</scope>
    <source>
        <strain evidence="2">DSM 44268</strain>
    </source>
</reference>
<dbReference type="Gene3D" id="2.160.10.10">
    <property type="entry name" value="Hexapeptide repeat proteins"/>
    <property type="match status" value="1"/>
</dbReference>